<keyword evidence="8 12" id="KW-1133">Transmembrane helix</keyword>
<name>A0A1E4TWE3_PACTA</name>
<feature type="transmembrane region" description="Helical" evidence="12">
    <location>
        <begin position="299"/>
        <end position="317"/>
    </location>
</feature>
<keyword evidence="7 12" id="KW-0256">Endoplasmic reticulum</keyword>
<feature type="transmembrane region" description="Helical" evidence="12">
    <location>
        <begin position="7"/>
        <end position="25"/>
    </location>
</feature>
<keyword evidence="4 12" id="KW-0328">Glycosyltransferase</keyword>
<feature type="transmembrane region" description="Helical" evidence="12">
    <location>
        <begin position="212"/>
        <end position="231"/>
    </location>
</feature>
<feature type="transmembrane region" description="Helical" evidence="12">
    <location>
        <begin position="323"/>
        <end position="342"/>
    </location>
</feature>
<sequence length="565" mass="64759">MISVKDNWAILDILLVGSILLHIYVSPYTKVEESFNIQAIYDLNKYGLFDLSKFDHNEFPGAVKRTFIGPMILALLLKPFTFFMDESKLVTLLDYQLVVRCILGLINGLMLIRLRNTLYNISVKGLNRKLSIFYGLFQYFQFHMVYYASRTLPNFIALPFVIHALNFCLQGDFITGFTWLAFTTIVFRVELCIFIFCLGFVSILSAQTPYDFAILTIFVGSVSGILATLFVDSYMWDQFPCLPELSSFYFNVVQGKSKDWGVEPFGAYFFKYFKTLFFPPIVPSLILPGLFFNTCSKVNTIRTIGLSSLLYVFLMSFQPHKEWRFIIYAIPGITMLGANGAVYVTTRSNKIFKFFFNVFIGISTVTAIASSTFMLYASSLNYPGGTALQILNERLIDKDFSLNNDLFMPTNKKNITIHMDVPACMTGITLFGEIQPDSLKNFKIAYDKTENTTVLLGNEGNIWGNFDYVITDLDIDHISEYNEQIINYKLYGAMDETQKWLKTGVVKGFGGVNINPLMELVRNYNLIIKLIEDILIRHDLDFAKRLLERVVVQRDMMFIYDKAEV</sequence>
<dbReference type="Proteomes" id="UP000094236">
    <property type="component" value="Unassembled WGS sequence"/>
</dbReference>
<evidence type="ECO:0000256" key="12">
    <source>
        <dbReference type="RuleBase" id="RU363075"/>
    </source>
</evidence>
<keyword evidence="6 12" id="KW-0812">Transmembrane</keyword>
<dbReference type="GO" id="GO:0005789">
    <property type="term" value="C:endoplasmic reticulum membrane"/>
    <property type="evidence" value="ECO:0007669"/>
    <property type="project" value="UniProtKB-SubCell"/>
</dbReference>
<dbReference type="OrthoDB" id="19039at2759"/>
<comment type="catalytic activity">
    <reaction evidence="11">
        <text>an alpha-D-Man-(1-&gt;2)-alpha-D-Man-(1-&gt;2)-alpha-D-Man-(1-&gt;3)-[alpha-D-Man-(1-&gt;2)-alpha-D-Man-(1-&gt;3)-alpha-D-Man-(1-&gt;6)]-beta-D-Man-(1-&gt;4)-beta-D-GlcNAc-(1-&gt;4)-alpha-D-GlcNAc-diphospho-di-trans,poly-cis-dolichol + a di-trans,poly-cis-dolichyl beta-D-mannosyl phosphate = an alpha-D-Man-(1-&gt;2)-alpha-D-Man-(1-&gt;2)-alpha-D-Man-(1-&gt;3)-[alpha-D-Man-(1-&gt;2)-alpha-D-Man-(1-&gt;3)-[alpha-D-Man-(1-&gt;6)]-alpha-D-Man-(1-&gt;6)]-beta-D-Man-(1-&gt;4)-beta-D-GlcNAc-(1-&gt;4)-alpha-D-GlcNAc-diphospho-di-trans,poly-cis-dolichol + a di-trans,poly-cis-dolichyl phosphate + H(+)</text>
        <dbReference type="Rhea" id="RHEA:29535"/>
        <dbReference type="Rhea" id="RHEA-COMP:19498"/>
        <dbReference type="Rhea" id="RHEA-COMP:19501"/>
        <dbReference type="Rhea" id="RHEA-COMP:19518"/>
        <dbReference type="Rhea" id="RHEA-COMP:19519"/>
        <dbReference type="ChEBI" id="CHEBI:15378"/>
        <dbReference type="ChEBI" id="CHEBI:57683"/>
        <dbReference type="ChEBI" id="CHEBI:58211"/>
        <dbReference type="ChEBI" id="CHEBI:132517"/>
        <dbReference type="ChEBI" id="CHEBI:132519"/>
        <dbReference type="EC" id="2.4.1.260"/>
    </reaction>
    <physiologicalReaction direction="left-to-right" evidence="11">
        <dbReference type="Rhea" id="RHEA:29536"/>
    </physiologicalReaction>
</comment>
<feature type="transmembrane region" description="Helical" evidence="12">
    <location>
        <begin position="185"/>
        <end position="205"/>
    </location>
</feature>
<dbReference type="GO" id="GO:0052917">
    <property type="term" value="F:dol-P-Man:Man(7)GlcNAc(2)-PP-Dol alpha-1,6-mannosyltransferase activity"/>
    <property type="evidence" value="ECO:0007669"/>
    <property type="project" value="UniProtKB-EC"/>
</dbReference>
<dbReference type="PANTHER" id="PTHR22760">
    <property type="entry name" value="GLYCOSYLTRANSFERASE"/>
    <property type="match status" value="1"/>
</dbReference>
<comment type="function">
    <text evidence="10">Mannosyltransferase that operates in the biosynthetic pathway of dolichol-linked oligosaccharides, the glycan precursors employed in protein asparagine (N)-glycosylation. The assembly of dolichol-linked oligosaccharides begins on the cytosolic side of the endoplasmic reticulum membrane and finishes in its lumen. The sequential addition of sugars to dolichol pyrophosphate produces dolichol-linked oligosaccharides containing fourteen sugars, including two GlcNAcs, nine mannoses and three glucoses. Once assembled, the oligosaccharide is transferred from the lipid to nascent proteins by oligosaccharyltransferases. In the lumen of the endoplasmic reticulum, adds the eighth mannose residue in an alpha-1,6 linkage onto Man(7)GlcNAc(2)-PP-dolichol to produce Man(8)GlcNAc(2)-PP-dolichol.</text>
</comment>
<dbReference type="AlphaFoldDB" id="A0A1E4TWE3"/>
<feature type="transmembrane region" description="Helical" evidence="12">
    <location>
        <begin position="155"/>
        <end position="179"/>
    </location>
</feature>
<comment type="subcellular location">
    <subcellularLocation>
        <location evidence="1 12">Endoplasmic reticulum membrane</location>
        <topology evidence="1 12">Multi-pass membrane protein</topology>
    </subcellularLocation>
</comment>
<evidence type="ECO:0000256" key="4">
    <source>
        <dbReference type="ARBA" id="ARBA00022676"/>
    </source>
</evidence>
<proteinExistence type="inferred from homology"/>
<reference evidence="14" key="1">
    <citation type="submission" date="2016-05" db="EMBL/GenBank/DDBJ databases">
        <title>Comparative genomics of biotechnologically important yeasts.</title>
        <authorList>
            <consortium name="DOE Joint Genome Institute"/>
            <person name="Riley R."/>
            <person name="Haridas S."/>
            <person name="Wolfe K.H."/>
            <person name="Lopes M.R."/>
            <person name="Hittinger C.T."/>
            <person name="Goker M."/>
            <person name="Salamov A."/>
            <person name="Wisecaver J."/>
            <person name="Long T.M."/>
            <person name="Aerts A.L."/>
            <person name="Barry K."/>
            <person name="Choi C."/>
            <person name="Clum A."/>
            <person name="Coughlan A.Y."/>
            <person name="Deshpande S."/>
            <person name="Douglass A.P."/>
            <person name="Hanson S.J."/>
            <person name="Klenk H.-P."/>
            <person name="Labutti K."/>
            <person name="Lapidus A."/>
            <person name="Lindquist E."/>
            <person name="Lipzen A."/>
            <person name="Meier-Kolthoff J.P."/>
            <person name="Ohm R.A."/>
            <person name="Otillar R.P."/>
            <person name="Pangilinan J."/>
            <person name="Peng Y."/>
            <person name="Rokas A."/>
            <person name="Rosa C.A."/>
            <person name="Scheuner C."/>
            <person name="Sibirny A.A."/>
            <person name="Slot J.C."/>
            <person name="Stielow J.B."/>
            <person name="Sun H."/>
            <person name="Kurtzman C.P."/>
            <person name="Blackwell M."/>
            <person name="Grigoriev I.V."/>
            <person name="Jeffries T.W."/>
        </authorList>
    </citation>
    <scope>NUCLEOTIDE SEQUENCE [LARGE SCALE GENOMIC DNA]</scope>
    <source>
        <strain evidence="14">NRRL Y-2460</strain>
    </source>
</reference>
<protein>
    <recommendedName>
        <fullName evidence="12">Mannosyltransferase</fullName>
        <ecNumber evidence="12">2.4.1.-</ecNumber>
    </recommendedName>
</protein>
<evidence type="ECO:0000256" key="2">
    <source>
        <dbReference type="ARBA" id="ARBA00004922"/>
    </source>
</evidence>
<dbReference type="Pfam" id="PF03901">
    <property type="entry name" value="Glyco_transf_22"/>
    <property type="match status" value="1"/>
</dbReference>
<comment type="similarity">
    <text evidence="3 12">Belongs to the glycosyltransferase 22 family.</text>
</comment>
<evidence type="ECO:0000256" key="6">
    <source>
        <dbReference type="ARBA" id="ARBA00022692"/>
    </source>
</evidence>
<dbReference type="EMBL" id="KV454013">
    <property type="protein sequence ID" value="ODV96082.1"/>
    <property type="molecule type" value="Genomic_DNA"/>
</dbReference>
<feature type="transmembrane region" description="Helical" evidence="12">
    <location>
        <begin position="92"/>
        <end position="112"/>
    </location>
</feature>
<comment type="pathway">
    <text evidence="2">Protein modification; protein glycosylation.</text>
</comment>
<dbReference type="UniPathway" id="UPA00378"/>
<evidence type="ECO:0000256" key="5">
    <source>
        <dbReference type="ARBA" id="ARBA00022679"/>
    </source>
</evidence>
<dbReference type="PANTHER" id="PTHR22760:SF1">
    <property type="entry name" value="DOL-P-MAN:MAN(7)GLCNAC(2)-PP-DOL ALPHA-1,6-MANNOSYLTRANSFERASE"/>
    <property type="match status" value="1"/>
</dbReference>
<organism evidence="13 14">
    <name type="scientific">Pachysolen tannophilus NRRL Y-2460</name>
    <dbReference type="NCBI Taxonomy" id="669874"/>
    <lineage>
        <taxon>Eukaryota</taxon>
        <taxon>Fungi</taxon>
        <taxon>Dikarya</taxon>
        <taxon>Ascomycota</taxon>
        <taxon>Saccharomycotina</taxon>
        <taxon>Pichiomycetes</taxon>
        <taxon>Pachysolenaceae</taxon>
        <taxon>Pachysolen</taxon>
    </lineage>
</organism>
<keyword evidence="14" id="KW-1185">Reference proteome</keyword>
<evidence type="ECO:0000256" key="3">
    <source>
        <dbReference type="ARBA" id="ARBA00007063"/>
    </source>
</evidence>
<evidence type="ECO:0000256" key="11">
    <source>
        <dbReference type="ARBA" id="ARBA00048899"/>
    </source>
</evidence>
<keyword evidence="9 12" id="KW-0472">Membrane</keyword>
<feature type="transmembrane region" description="Helical" evidence="12">
    <location>
        <begin position="272"/>
        <end position="292"/>
    </location>
</feature>
<gene>
    <name evidence="13" type="ORF">PACTADRAFT_40306</name>
</gene>
<evidence type="ECO:0000256" key="8">
    <source>
        <dbReference type="ARBA" id="ARBA00022989"/>
    </source>
</evidence>
<evidence type="ECO:0000256" key="10">
    <source>
        <dbReference type="ARBA" id="ARBA00044721"/>
    </source>
</evidence>
<evidence type="ECO:0000256" key="1">
    <source>
        <dbReference type="ARBA" id="ARBA00004477"/>
    </source>
</evidence>
<accession>A0A1E4TWE3</accession>
<feature type="transmembrane region" description="Helical" evidence="12">
    <location>
        <begin position="354"/>
        <end position="376"/>
    </location>
</feature>
<keyword evidence="5" id="KW-0808">Transferase</keyword>
<evidence type="ECO:0000256" key="7">
    <source>
        <dbReference type="ARBA" id="ARBA00022824"/>
    </source>
</evidence>
<evidence type="ECO:0000256" key="9">
    <source>
        <dbReference type="ARBA" id="ARBA00023136"/>
    </source>
</evidence>
<dbReference type="STRING" id="669874.A0A1E4TWE3"/>
<dbReference type="EC" id="2.4.1.-" evidence="12"/>
<evidence type="ECO:0000313" key="14">
    <source>
        <dbReference type="Proteomes" id="UP000094236"/>
    </source>
</evidence>
<dbReference type="GO" id="GO:0006488">
    <property type="term" value="P:dolichol-linked oligosaccharide biosynthetic process"/>
    <property type="evidence" value="ECO:0007669"/>
    <property type="project" value="EnsemblFungi"/>
</dbReference>
<evidence type="ECO:0000313" key="13">
    <source>
        <dbReference type="EMBL" id="ODV96082.1"/>
    </source>
</evidence>
<dbReference type="InterPro" id="IPR005599">
    <property type="entry name" value="GPI_mannosylTrfase"/>
</dbReference>